<dbReference type="PANTHER" id="PTHR45661:SF3">
    <property type="entry name" value="IG-LIKE DOMAIN-CONTAINING PROTEIN"/>
    <property type="match status" value="1"/>
</dbReference>
<dbReference type="InterPro" id="IPR008271">
    <property type="entry name" value="Ser/Thr_kinase_AS"/>
</dbReference>
<evidence type="ECO:0000259" key="1">
    <source>
        <dbReference type="PROSITE" id="PS50011"/>
    </source>
</evidence>
<sequence>MQDFSLERFVPVNLISDAGAFSKVYKIRDKETNEIFAAKVFKKPINSNSKDSIIFFVREVDYNSRMNHPSVLKFFGYSNTDFEGKPKPVIVTEYCKNLALSTFIESLNEDPNVWNDTRKLITIFGIASGMKYLHENNIIHRDLKPDNILMDDNLCPKIADFGFSKRIDSNGNSISTIESQKCAKGTPIFIAPEVFMTNESTKESDVYAFGILVYEIVTNLIPYEGLRYEQLVIDVSKGNRPLFVNENYNDPYQNLIRKCWSNDPKDRPTFNEIVEELKSNQNFITSDVNEKEYKMYVDYIEKSPSSFINPGIIRIEDYIDVSATKKFSNIDIKDYLEQKNKSIFSLLMSKIKLTQDNLYPTQDFMNLNDQCKQLVIEAENNPEKQFYIGNYLIKGQNNFPLNVDLGIKYLERSISKGNVNSALYLSKILVDGILIAKDYKKAMSYLSKFYRKDDRIYYPYGKVLKKLNKLDESRKSFKEGSEKGKEEDIINCMYEYAKLLFCGLGGRKDMQKAIEYFNISKNKGFQKSDNFLKIFDQMNENKSFSYLPSDYQYFFIKKIIKNDARKPSDHLKNEIKMNFNETEKFFVQNAFKLTPFLNILRLYNTISIEILYPSKLYKSILTQLTSFKQSFTSKVIICVNISEMPEIPLLDKAIDIVDIKYGIQKIPKQAFEGCSSLMKIKIPSSVALIEELAFNRCSSLTEIIIPFNVTSIKEGVFQECLSMTGIRIPPYVTSIEENAFSCCSKLVEVTISSLLIYIGNYAFSYCPALTKITIPSSVISIGECSFRECTSLKEIIIPSSVTSIGSFAFTGCSKLAEITINASVTSIEENCFNGCSSLIKINIPSSVTYIKEAAFRGCSSLKEIIIPSSVVSIGKFAFSYCSELSNVTISSLLTYIGYYAFSYCAKLSEMTIPSSVNLIEEGAFRGCSSLKEIIIPSSVTSIEKNTFSECSALTEIKIPSSLTIKNDAFPPHTKITKI</sequence>
<dbReference type="SMART" id="SM00671">
    <property type="entry name" value="SEL1"/>
    <property type="match status" value="3"/>
</dbReference>
<comment type="caution">
    <text evidence="2">The sequence shown here is derived from an EMBL/GenBank/DDBJ whole genome shotgun (WGS) entry which is preliminary data.</text>
</comment>
<dbReference type="Gene3D" id="1.10.510.10">
    <property type="entry name" value="Transferase(Phosphotransferase) domain 1"/>
    <property type="match status" value="1"/>
</dbReference>
<dbReference type="PROSITE" id="PS50011">
    <property type="entry name" value="PROTEIN_KINASE_DOM"/>
    <property type="match status" value="1"/>
</dbReference>
<dbReference type="SUPFAM" id="SSF56112">
    <property type="entry name" value="Protein kinase-like (PK-like)"/>
    <property type="match status" value="1"/>
</dbReference>
<gene>
    <name evidence="2" type="ORF">M9Y10_012219</name>
</gene>
<proteinExistence type="predicted"/>
<dbReference type="PROSITE" id="PS00108">
    <property type="entry name" value="PROTEIN_KINASE_ST"/>
    <property type="match status" value="1"/>
</dbReference>
<dbReference type="InterPro" id="IPR032675">
    <property type="entry name" value="LRR_dom_sf"/>
</dbReference>
<name>A0ABR2ID28_9EUKA</name>
<organism evidence="2 3">
    <name type="scientific">Tritrichomonas musculus</name>
    <dbReference type="NCBI Taxonomy" id="1915356"/>
    <lineage>
        <taxon>Eukaryota</taxon>
        <taxon>Metamonada</taxon>
        <taxon>Parabasalia</taxon>
        <taxon>Tritrichomonadida</taxon>
        <taxon>Tritrichomonadidae</taxon>
        <taxon>Tritrichomonas</taxon>
    </lineage>
</organism>
<dbReference type="Gene3D" id="3.80.10.10">
    <property type="entry name" value="Ribonuclease Inhibitor"/>
    <property type="match status" value="3"/>
</dbReference>
<dbReference type="PRINTS" id="PR00109">
    <property type="entry name" value="TYRKINASE"/>
</dbReference>
<dbReference type="EMBL" id="JAPFFF010000018">
    <property type="protein sequence ID" value="KAK8860554.1"/>
    <property type="molecule type" value="Genomic_DNA"/>
</dbReference>
<dbReference type="InterPro" id="IPR011990">
    <property type="entry name" value="TPR-like_helical_dom_sf"/>
</dbReference>
<reference evidence="2 3" key="1">
    <citation type="submission" date="2024-04" db="EMBL/GenBank/DDBJ databases">
        <title>Tritrichomonas musculus Genome.</title>
        <authorList>
            <person name="Alves-Ferreira E."/>
            <person name="Grigg M."/>
            <person name="Lorenzi H."/>
            <person name="Galac M."/>
        </authorList>
    </citation>
    <scope>NUCLEOTIDE SEQUENCE [LARGE SCALE GENOMIC DNA]</scope>
    <source>
        <strain evidence="2 3">EAF2021</strain>
    </source>
</reference>
<dbReference type="InterPro" id="IPR053139">
    <property type="entry name" value="Surface_bspA-like"/>
</dbReference>
<dbReference type="InterPro" id="IPR006597">
    <property type="entry name" value="Sel1-like"/>
</dbReference>
<dbReference type="InterPro" id="IPR000719">
    <property type="entry name" value="Prot_kinase_dom"/>
</dbReference>
<dbReference type="Pfam" id="PF07714">
    <property type="entry name" value="PK_Tyr_Ser-Thr"/>
    <property type="match status" value="1"/>
</dbReference>
<dbReference type="SUPFAM" id="SSF81901">
    <property type="entry name" value="HCP-like"/>
    <property type="match status" value="1"/>
</dbReference>
<dbReference type="Proteomes" id="UP001470230">
    <property type="component" value="Unassembled WGS sequence"/>
</dbReference>
<accession>A0ABR2ID28</accession>
<protein>
    <recommendedName>
        <fullName evidence="1">Protein kinase domain-containing protein</fullName>
    </recommendedName>
</protein>
<dbReference type="InterPro" id="IPR026906">
    <property type="entry name" value="LRR_5"/>
</dbReference>
<dbReference type="PANTHER" id="PTHR45661">
    <property type="entry name" value="SURFACE ANTIGEN"/>
    <property type="match status" value="1"/>
</dbReference>
<dbReference type="Pfam" id="PF08238">
    <property type="entry name" value="Sel1"/>
    <property type="match status" value="3"/>
</dbReference>
<feature type="domain" description="Protein kinase" evidence="1">
    <location>
        <begin position="10"/>
        <end position="284"/>
    </location>
</feature>
<dbReference type="Pfam" id="PF13306">
    <property type="entry name" value="LRR_5"/>
    <property type="match status" value="1"/>
</dbReference>
<evidence type="ECO:0000313" key="2">
    <source>
        <dbReference type="EMBL" id="KAK8860554.1"/>
    </source>
</evidence>
<dbReference type="SMART" id="SM00220">
    <property type="entry name" value="S_TKc"/>
    <property type="match status" value="1"/>
</dbReference>
<dbReference type="Gene3D" id="1.25.40.10">
    <property type="entry name" value="Tetratricopeptide repeat domain"/>
    <property type="match status" value="1"/>
</dbReference>
<keyword evidence="3" id="KW-1185">Reference proteome</keyword>
<evidence type="ECO:0000313" key="3">
    <source>
        <dbReference type="Proteomes" id="UP001470230"/>
    </source>
</evidence>
<dbReference type="InterPro" id="IPR011009">
    <property type="entry name" value="Kinase-like_dom_sf"/>
</dbReference>
<dbReference type="SUPFAM" id="SSF52058">
    <property type="entry name" value="L domain-like"/>
    <property type="match status" value="1"/>
</dbReference>
<dbReference type="InterPro" id="IPR001245">
    <property type="entry name" value="Ser-Thr/Tyr_kinase_cat_dom"/>
</dbReference>